<reference evidence="2" key="1">
    <citation type="submission" date="2021-01" db="EMBL/GenBank/DDBJ databases">
        <authorList>
            <person name="Corre E."/>
            <person name="Pelletier E."/>
            <person name="Niang G."/>
            <person name="Scheremetjew M."/>
            <person name="Finn R."/>
            <person name="Kale V."/>
            <person name="Holt S."/>
            <person name="Cochrane G."/>
            <person name="Meng A."/>
            <person name="Brown T."/>
            <person name="Cohen L."/>
        </authorList>
    </citation>
    <scope>NUCLEOTIDE SEQUENCE</scope>
    <source>
        <strain evidence="2">CCMP2084</strain>
    </source>
</reference>
<dbReference type="AlphaFoldDB" id="A0A7S2U9M5"/>
<proteinExistence type="predicted"/>
<feature type="compositionally biased region" description="Basic residues" evidence="1">
    <location>
        <begin position="1"/>
        <end position="10"/>
    </location>
</feature>
<evidence type="ECO:0000256" key="1">
    <source>
        <dbReference type="SAM" id="MobiDB-lite"/>
    </source>
</evidence>
<feature type="region of interest" description="Disordered" evidence="1">
    <location>
        <begin position="250"/>
        <end position="273"/>
    </location>
</feature>
<organism evidence="2">
    <name type="scientific">Attheya septentrionalis</name>
    <dbReference type="NCBI Taxonomy" id="420275"/>
    <lineage>
        <taxon>Eukaryota</taxon>
        <taxon>Sar</taxon>
        <taxon>Stramenopiles</taxon>
        <taxon>Ochrophyta</taxon>
        <taxon>Bacillariophyta</taxon>
        <taxon>Coscinodiscophyceae</taxon>
        <taxon>Chaetocerotophycidae</taxon>
        <taxon>Chaetocerotales</taxon>
        <taxon>Attheyaceae</taxon>
        <taxon>Attheya</taxon>
    </lineage>
</organism>
<accession>A0A7S2U9M5</accession>
<gene>
    <name evidence="2" type="ORF">ASEP1449_LOCUS2783</name>
</gene>
<protein>
    <submittedName>
        <fullName evidence="2">Uncharacterized protein</fullName>
    </submittedName>
</protein>
<feature type="compositionally biased region" description="Polar residues" evidence="1">
    <location>
        <begin position="12"/>
        <end position="22"/>
    </location>
</feature>
<dbReference type="EMBL" id="HBHQ01004202">
    <property type="protein sequence ID" value="CAD9810959.1"/>
    <property type="molecule type" value="Transcribed_RNA"/>
</dbReference>
<name>A0A7S2U9M5_9STRA</name>
<feature type="region of interest" description="Disordered" evidence="1">
    <location>
        <begin position="1"/>
        <end position="26"/>
    </location>
</feature>
<evidence type="ECO:0000313" key="2">
    <source>
        <dbReference type="EMBL" id="CAD9810959.1"/>
    </source>
</evidence>
<feature type="compositionally biased region" description="Basic and acidic residues" evidence="1">
    <location>
        <begin position="256"/>
        <end position="273"/>
    </location>
</feature>
<sequence>MAVRPRRPTVVKHNSGNISTMTRASRSRSCSRSPACVSLVLLLVVMMGWTVEGRRGAGSFLRDGMNSRYDYEDEDKFDDSDVDPTVKKMCDLDWTLPCLPMSRYDFVKGTGASTKQETVLANHVYDLLGDKPIRLKLNDKKAYRQGIALFRGVAVPGTAKSRKLRVLWRQRTNVGRLDTATLMEGRYEEAIHKLYPNSLEIELILPPPKGMKLTKLPCVVYTNLIGDGNINPEAVSMKARAKITAFYKGRTPPKLSDQDRGFPGADDGKSSAEEGSFHVGYDTVGLKIGAGIVDPMWARGRKFFWKGRPVGYL</sequence>